<dbReference type="InterPro" id="IPR052700">
    <property type="entry name" value="Carb_kinase_PfkB-like"/>
</dbReference>
<dbReference type="PANTHER" id="PTHR43320">
    <property type="entry name" value="SUGAR KINASE"/>
    <property type="match status" value="1"/>
</dbReference>
<dbReference type="Proteomes" id="UP000183039">
    <property type="component" value="Unassembled WGS sequence"/>
</dbReference>
<dbReference type="GO" id="GO:0016301">
    <property type="term" value="F:kinase activity"/>
    <property type="evidence" value="ECO:0007669"/>
    <property type="project" value="UniProtKB-KW"/>
</dbReference>
<accession>A0AA91GER9</accession>
<comment type="caution">
    <text evidence="5">The sequence shown here is derived from an EMBL/GenBank/DDBJ whole genome shotgun (WGS) entry which is preliminary data.</text>
</comment>
<keyword evidence="3 5" id="KW-0418">Kinase</keyword>
<dbReference type="PANTHER" id="PTHR43320:SF2">
    <property type="entry name" value="2-DEHYDRO-3-DEOXYGLUCONOKINASE_2-DEHYDRO-3-DEOXYGALACTONOKINASE"/>
    <property type="match status" value="1"/>
</dbReference>
<evidence type="ECO:0000313" key="6">
    <source>
        <dbReference type="Proteomes" id="UP000183039"/>
    </source>
</evidence>
<organism evidence="5 6">
    <name type="scientific">Enterococcus silesiacus</name>
    <dbReference type="NCBI Taxonomy" id="332949"/>
    <lineage>
        <taxon>Bacteria</taxon>
        <taxon>Bacillati</taxon>
        <taxon>Bacillota</taxon>
        <taxon>Bacilli</taxon>
        <taxon>Lactobacillales</taxon>
        <taxon>Enterococcaceae</taxon>
        <taxon>Enterococcus</taxon>
    </lineage>
</organism>
<dbReference type="AlphaFoldDB" id="A0AA91GER9"/>
<sequence length="337" mass="37517">MMKIAAFGEIMMRLTPPEYLMLEQTKELRLDFTGTGVNILSNLAHFGCQTSLITNVPNNRLGEAAKASVRQLGIQDHWIGTAGDHIGSYFAEMGFGPRPTQVTYQNRRNSSFGVSGAASYDFDAFLAETDLVHICGIALSLTQETRDAALTLAKKAHTLGKKVCFDFNFRPSLNEVHGVSFMKEQYEKMLPYCDLVFGSQRDLTDLLGMSLDESLDSSKQFEELVHRFMKQYQIEAFAGTIRQGEADKHYLTGFLFDRENNVQAAPREIINLDRIGAGDGYAAGVLLGYSEAWSLLETVEFATANGVLAHTIQGDVPLTTRKQVRHIMEQPTVDLIR</sequence>
<protein>
    <submittedName>
        <fullName evidence="5">Carbohydrate kinase</fullName>
    </submittedName>
</protein>
<dbReference type="Gene3D" id="3.40.1190.20">
    <property type="match status" value="1"/>
</dbReference>
<evidence type="ECO:0000259" key="4">
    <source>
        <dbReference type="Pfam" id="PF00294"/>
    </source>
</evidence>
<dbReference type="Pfam" id="PF00294">
    <property type="entry name" value="PfkB"/>
    <property type="match status" value="1"/>
</dbReference>
<dbReference type="CDD" id="cd01166">
    <property type="entry name" value="KdgK"/>
    <property type="match status" value="1"/>
</dbReference>
<name>A0AA91GER9_9ENTE</name>
<feature type="domain" description="Carbohydrate kinase PfkB" evidence="4">
    <location>
        <begin position="2"/>
        <end position="311"/>
    </location>
</feature>
<dbReference type="EMBL" id="JXLC01000010">
    <property type="protein sequence ID" value="OJG91849.1"/>
    <property type="molecule type" value="Genomic_DNA"/>
</dbReference>
<evidence type="ECO:0000256" key="2">
    <source>
        <dbReference type="ARBA" id="ARBA00022679"/>
    </source>
</evidence>
<proteinExistence type="inferred from homology"/>
<keyword evidence="2" id="KW-0808">Transferase</keyword>
<dbReference type="InterPro" id="IPR029056">
    <property type="entry name" value="Ribokinase-like"/>
</dbReference>
<comment type="similarity">
    <text evidence="1">Belongs to the carbohydrate kinase PfkB family.</text>
</comment>
<gene>
    <name evidence="5" type="ORF">RV15_GL000289</name>
</gene>
<evidence type="ECO:0000256" key="3">
    <source>
        <dbReference type="ARBA" id="ARBA00022777"/>
    </source>
</evidence>
<reference evidence="5 6" key="1">
    <citation type="submission" date="2014-12" db="EMBL/GenBank/DDBJ databases">
        <title>Draft genome sequences of 29 type strains of Enterococci.</title>
        <authorList>
            <person name="Zhong Z."/>
            <person name="Sun Z."/>
            <person name="Liu W."/>
            <person name="Zhang W."/>
            <person name="Zhang H."/>
        </authorList>
    </citation>
    <scope>NUCLEOTIDE SEQUENCE [LARGE SCALE GENOMIC DNA]</scope>
    <source>
        <strain evidence="5 6">DSM 22801</strain>
    </source>
</reference>
<evidence type="ECO:0000256" key="1">
    <source>
        <dbReference type="ARBA" id="ARBA00010688"/>
    </source>
</evidence>
<evidence type="ECO:0000313" key="5">
    <source>
        <dbReference type="EMBL" id="OJG91849.1"/>
    </source>
</evidence>
<dbReference type="SUPFAM" id="SSF53613">
    <property type="entry name" value="Ribokinase-like"/>
    <property type="match status" value="1"/>
</dbReference>
<dbReference type="InterPro" id="IPR011611">
    <property type="entry name" value="PfkB_dom"/>
</dbReference>